<reference evidence="11" key="4">
    <citation type="submission" date="2025-09" db="UniProtKB">
        <authorList>
            <consortium name="Ensembl"/>
        </authorList>
    </citation>
    <scope>IDENTIFICATION</scope>
</reference>
<dbReference type="HOGENOM" id="CLU_834088_0_0_1"/>
<dbReference type="InterPro" id="IPR008197">
    <property type="entry name" value="WAP_dom"/>
</dbReference>
<dbReference type="FunFam" id="4.10.75.10:FF:000003">
    <property type="entry name" value="WAP four-disulfide core domain protein 1"/>
    <property type="match status" value="1"/>
</dbReference>
<reference evidence="12" key="2">
    <citation type="journal article" date="2013" name="Nat. Genet.">
        <title>The draft genomes of soft-shell turtle and green sea turtle yield insights into the development and evolution of the turtle-specific body plan.</title>
        <authorList>
            <person name="Wang Z."/>
            <person name="Pascual-Anaya J."/>
            <person name="Zadissa A."/>
            <person name="Li W."/>
            <person name="Niimura Y."/>
            <person name="Huang Z."/>
            <person name="Li C."/>
            <person name="White S."/>
            <person name="Xiong Z."/>
            <person name="Fang D."/>
            <person name="Wang B."/>
            <person name="Ming Y."/>
            <person name="Chen Y."/>
            <person name="Zheng Y."/>
            <person name="Kuraku S."/>
            <person name="Pignatelli M."/>
            <person name="Herrero J."/>
            <person name="Beal K."/>
            <person name="Nozawa M."/>
            <person name="Li Q."/>
            <person name="Wang J."/>
            <person name="Zhang H."/>
            <person name="Yu L."/>
            <person name="Shigenobu S."/>
            <person name="Wang J."/>
            <person name="Liu J."/>
            <person name="Flicek P."/>
            <person name="Searle S."/>
            <person name="Wang J."/>
            <person name="Kuratani S."/>
            <person name="Yin Y."/>
            <person name="Aken B."/>
            <person name="Zhang G."/>
            <person name="Irie N."/>
        </authorList>
    </citation>
    <scope>NUCLEOTIDE SEQUENCE [LARGE SCALE GENOMIC DNA]</scope>
    <source>
        <strain evidence="12">Daiwa-1</strain>
    </source>
</reference>
<feature type="domain" description="WAP" evidence="10">
    <location>
        <begin position="172"/>
        <end position="221"/>
    </location>
</feature>
<protein>
    <recommendedName>
        <fullName evidence="8">WAP four-disulfide core domain protein 1</fullName>
    </recommendedName>
</protein>
<dbReference type="GO" id="GO:0005615">
    <property type="term" value="C:extracellular space"/>
    <property type="evidence" value="ECO:0007669"/>
    <property type="project" value="TreeGrafter"/>
</dbReference>
<dbReference type="GO" id="GO:0001558">
    <property type="term" value="P:regulation of cell growth"/>
    <property type="evidence" value="ECO:0007669"/>
    <property type="project" value="TreeGrafter"/>
</dbReference>
<evidence type="ECO:0000256" key="9">
    <source>
        <dbReference type="SAM" id="MobiDB-lite"/>
    </source>
</evidence>
<evidence type="ECO:0000256" key="3">
    <source>
        <dbReference type="ARBA" id="ARBA00022690"/>
    </source>
</evidence>
<proteinExistence type="predicted"/>
<keyword evidence="12" id="KW-1185">Reference proteome</keyword>
<dbReference type="InterPro" id="IPR036645">
    <property type="entry name" value="Elafin-like_sf"/>
</dbReference>
<reference evidence="12" key="1">
    <citation type="submission" date="2011-10" db="EMBL/GenBank/DDBJ databases">
        <authorList>
            <consortium name="Soft-shell Turtle Genome Consortium"/>
        </authorList>
    </citation>
    <scope>NUCLEOTIDE SEQUENCE [LARGE SCALE GENOMIC DNA]</scope>
    <source>
        <strain evidence="12">Daiwa-1</strain>
    </source>
</reference>
<gene>
    <name evidence="11" type="primary">WFDC1</name>
</gene>
<dbReference type="EMBL" id="AGCU01165106">
    <property type="status" value="NOT_ANNOTATED_CDS"/>
    <property type="molecule type" value="Genomic_DNA"/>
</dbReference>
<accession>K7GBX5</accession>
<dbReference type="Pfam" id="PF00095">
    <property type="entry name" value="WAP"/>
    <property type="match status" value="1"/>
</dbReference>
<dbReference type="GeneID" id="102456752"/>
<dbReference type="PANTHER" id="PTHR14308">
    <property type="entry name" value="WAP FOUR-DISULFIDE CORE DOMAIN PROTEIN 1"/>
    <property type="match status" value="1"/>
</dbReference>
<dbReference type="Ensembl" id="ENSPSIT00000017867.1">
    <property type="protein sequence ID" value="ENSPSIP00000017786.1"/>
    <property type="gene ID" value="ENSPSIG00000015816.1"/>
</dbReference>
<dbReference type="Proteomes" id="UP000007267">
    <property type="component" value="Unassembled WGS sequence"/>
</dbReference>
<keyword evidence="2" id="KW-0964">Secreted</keyword>
<sequence length="333" mass="37207">MARPENARCGEQRSKNNPSSDQSRGIGASWEHETGESDLFLHKNVQQPLQAPGCGLQSFLCVCLIFFPLPEAVQQRAVCSSSQLSLSLCLIRRAPGKLGSLFLFLTRNMESSSNGLVPTLHFCKKIFAAALCMSVLLPESGLSKNLWKRALHLKRTEKYDDYEYPLHSHSAHYQKNDRCPPPPQTLPERACEVSSCRSDSECERHKRCCYNGCIYACLESVQPPPVLDWLVQPKPRWLGGNGWLLDGPEEVLQAEACSTTEDGDEPLHCPTGYECHIISPGNTAEGIPNRGQCIKLRGNPDGRNLRNKYYKEYFGSNSNNVVGYVKQQQKHLG</sequence>
<name>K7GBX5_PELSI</name>
<dbReference type="SUPFAM" id="SSF57256">
    <property type="entry name" value="Elafin-like"/>
    <property type="match status" value="1"/>
</dbReference>
<dbReference type="eggNOG" id="ENOG502QWDC">
    <property type="taxonomic scope" value="Eukaryota"/>
</dbReference>
<evidence type="ECO:0000256" key="4">
    <source>
        <dbReference type="ARBA" id="ARBA00022729"/>
    </source>
</evidence>
<keyword evidence="5" id="KW-0722">Serine protease inhibitor</keyword>
<dbReference type="RefSeq" id="XP_006134935.1">
    <property type="nucleotide sequence ID" value="XM_006134873.4"/>
</dbReference>
<evidence type="ECO:0000256" key="7">
    <source>
        <dbReference type="ARBA" id="ARBA00056452"/>
    </source>
</evidence>
<feature type="region of interest" description="Disordered" evidence="9">
    <location>
        <begin position="1"/>
        <end position="27"/>
    </location>
</feature>
<evidence type="ECO:0000256" key="5">
    <source>
        <dbReference type="ARBA" id="ARBA00022900"/>
    </source>
</evidence>
<dbReference type="AlphaFoldDB" id="K7GBX5"/>
<dbReference type="CDD" id="cd00199">
    <property type="entry name" value="WAP"/>
    <property type="match status" value="1"/>
</dbReference>
<dbReference type="InterPro" id="IPR042357">
    <property type="entry name" value="WFDC1"/>
</dbReference>
<organism evidence="11 12">
    <name type="scientific">Pelodiscus sinensis</name>
    <name type="common">Chinese softshell turtle</name>
    <name type="synonym">Trionyx sinensis</name>
    <dbReference type="NCBI Taxonomy" id="13735"/>
    <lineage>
        <taxon>Eukaryota</taxon>
        <taxon>Metazoa</taxon>
        <taxon>Chordata</taxon>
        <taxon>Craniata</taxon>
        <taxon>Vertebrata</taxon>
        <taxon>Euteleostomi</taxon>
        <taxon>Archelosauria</taxon>
        <taxon>Testudinata</taxon>
        <taxon>Testudines</taxon>
        <taxon>Cryptodira</taxon>
        <taxon>Trionychia</taxon>
        <taxon>Trionychidae</taxon>
        <taxon>Pelodiscus</taxon>
    </lineage>
</organism>
<dbReference type="EMBL" id="AGCU01165108">
    <property type="status" value="NOT_ANNOTATED_CDS"/>
    <property type="molecule type" value="Genomic_DNA"/>
</dbReference>
<dbReference type="EMBL" id="AGCU01165107">
    <property type="status" value="NOT_ANNOTATED_CDS"/>
    <property type="molecule type" value="Genomic_DNA"/>
</dbReference>
<comment type="function">
    <text evidence="7">Has growth inhibitory activity.</text>
</comment>
<evidence type="ECO:0000256" key="6">
    <source>
        <dbReference type="ARBA" id="ARBA00023157"/>
    </source>
</evidence>
<comment type="subcellular location">
    <subcellularLocation>
        <location evidence="1">Secreted</location>
    </subcellularLocation>
</comment>
<dbReference type="SMART" id="SM00217">
    <property type="entry name" value="WAP"/>
    <property type="match status" value="1"/>
</dbReference>
<dbReference type="Gene3D" id="4.10.75.10">
    <property type="entry name" value="Elafin-like"/>
    <property type="match status" value="1"/>
</dbReference>
<dbReference type="KEGG" id="pss:102456752"/>
<dbReference type="PANTHER" id="PTHR14308:SF0">
    <property type="entry name" value="WAP FOUR-DISULFIDE CORE DOMAIN PROTEIN 1"/>
    <property type="match status" value="1"/>
</dbReference>
<dbReference type="GO" id="GO:0004867">
    <property type="term" value="F:serine-type endopeptidase inhibitor activity"/>
    <property type="evidence" value="ECO:0007669"/>
    <property type="project" value="UniProtKB-KW"/>
</dbReference>
<dbReference type="PROSITE" id="PS51390">
    <property type="entry name" value="WAP"/>
    <property type="match status" value="1"/>
</dbReference>
<keyword evidence="3" id="KW-0646">Protease inhibitor</keyword>
<feature type="compositionally biased region" description="Basic and acidic residues" evidence="9">
    <location>
        <begin position="1"/>
        <end position="14"/>
    </location>
</feature>
<dbReference type="OrthoDB" id="5989673at2759"/>
<keyword evidence="4" id="KW-0732">Signal</keyword>
<evidence type="ECO:0000259" key="10">
    <source>
        <dbReference type="PROSITE" id="PS51390"/>
    </source>
</evidence>
<dbReference type="GeneTree" id="ENSGT00390000014299"/>
<dbReference type="CTD" id="58189"/>
<evidence type="ECO:0000313" key="12">
    <source>
        <dbReference type="Proteomes" id="UP000007267"/>
    </source>
</evidence>
<evidence type="ECO:0000313" key="11">
    <source>
        <dbReference type="Ensembl" id="ENSPSIP00000017786.1"/>
    </source>
</evidence>
<evidence type="ECO:0000256" key="8">
    <source>
        <dbReference type="ARBA" id="ARBA00072704"/>
    </source>
</evidence>
<evidence type="ECO:0000256" key="1">
    <source>
        <dbReference type="ARBA" id="ARBA00004613"/>
    </source>
</evidence>
<keyword evidence="6" id="KW-1015">Disulfide bond</keyword>
<reference evidence="11" key="3">
    <citation type="submission" date="2025-08" db="UniProtKB">
        <authorList>
            <consortium name="Ensembl"/>
        </authorList>
    </citation>
    <scope>IDENTIFICATION</scope>
</reference>
<evidence type="ECO:0000256" key="2">
    <source>
        <dbReference type="ARBA" id="ARBA00022525"/>
    </source>
</evidence>